<evidence type="ECO:0000313" key="3">
    <source>
        <dbReference type="Proteomes" id="UP001501588"/>
    </source>
</evidence>
<organism evidence="2 3">
    <name type="scientific">Craurococcus roseus</name>
    <dbReference type="NCBI Taxonomy" id="77585"/>
    <lineage>
        <taxon>Bacteria</taxon>
        <taxon>Pseudomonadati</taxon>
        <taxon>Pseudomonadota</taxon>
        <taxon>Alphaproteobacteria</taxon>
        <taxon>Acetobacterales</taxon>
        <taxon>Acetobacteraceae</taxon>
        <taxon>Craurococcus</taxon>
    </lineage>
</organism>
<sequence>MAVFLDFEASSLSKKGFPIEVAWVFETGEEESHLIRPAADWTDWSAAAQAVHRIPRETLERDGEPAAEAARRTLDALSGHRLYASAPSWDGQWLSRLLRAGGLPRHALRLRDTEEARAEAVAAALEAAGVAPEERERIAGPILEDVQRRAKDAEPAHTTEPMK</sequence>
<gene>
    <name evidence="2" type="ORF">GCM10009416_41030</name>
</gene>
<accession>A0ABP3QX55</accession>
<evidence type="ECO:0000256" key="1">
    <source>
        <dbReference type="SAM" id="MobiDB-lite"/>
    </source>
</evidence>
<dbReference type="InterPro" id="IPR012337">
    <property type="entry name" value="RNaseH-like_sf"/>
</dbReference>
<evidence type="ECO:0000313" key="2">
    <source>
        <dbReference type="EMBL" id="GAA0598670.1"/>
    </source>
</evidence>
<evidence type="ECO:0008006" key="4">
    <source>
        <dbReference type="Google" id="ProtNLM"/>
    </source>
</evidence>
<proteinExistence type="predicted"/>
<feature type="region of interest" description="Disordered" evidence="1">
    <location>
        <begin position="129"/>
        <end position="163"/>
    </location>
</feature>
<protein>
    <recommendedName>
        <fullName evidence="4">Transcriptional regulator</fullName>
    </recommendedName>
</protein>
<name>A0ABP3QX55_9PROT</name>
<reference evidence="3" key="1">
    <citation type="journal article" date="2019" name="Int. J. Syst. Evol. Microbiol.">
        <title>The Global Catalogue of Microorganisms (GCM) 10K type strain sequencing project: providing services to taxonomists for standard genome sequencing and annotation.</title>
        <authorList>
            <consortium name="The Broad Institute Genomics Platform"/>
            <consortium name="The Broad Institute Genome Sequencing Center for Infectious Disease"/>
            <person name="Wu L."/>
            <person name="Ma J."/>
        </authorList>
    </citation>
    <scope>NUCLEOTIDE SEQUENCE [LARGE SCALE GENOMIC DNA]</scope>
    <source>
        <strain evidence="3">JCM 9933</strain>
    </source>
</reference>
<dbReference type="Proteomes" id="UP001501588">
    <property type="component" value="Unassembled WGS sequence"/>
</dbReference>
<dbReference type="EMBL" id="BAAAFZ010000068">
    <property type="protein sequence ID" value="GAA0598670.1"/>
    <property type="molecule type" value="Genomic_DNA"/>
</dbReference>
<keyword evidence="3" id="KW-1185">Reference proteome</keyword>
<dbReference type="Gene3D" id="3.30.420.10">
    <property type="entry name" value="Ribonuclease H-like superfamily/Ribonuclease H"/>
    <property type="match status" value="1"/>
</dbReference>
<dbReference type="InterPro" id="IPR036397">
    <property type="entry name" value="RNaseH_sf"/>
</dbReference>
<feature type="compositionally biased region" description="Basic and acidic residues" evidence="1">
    <location>
        <begin position="145"/>
        <end position="163"/>
    </location>
</feature>
<comment type="caution">
    <text evidence="2">The sequence shown here is derived from an EMBL/GenBank/DDBJ whole genome shotgun (WGS) entry which is preliminary data.</text>
</comment>
<dbReference type="SUPFAM" id="SSF53098">
    <property type="entry name" value="Ribonuclease H-like"/>
    <property type="match status" value="1"/>
</dbReference>